<dbReference type="Proteomes" id="UP000003288">
    <property type="component" value="Unassembled WGS sequence"/>
</dbReference>
<evidence type="ECO:0000313" key="5">
    <source>
        <dbReference type="Proteomes" id="UP000306825"/>
    </source>
</evidence>
<keyword evidence="2" id="KW-0969">Cilium</keyword>
<dbReference type="Proteomes" id="UP000306825">
    <property type="component" value="Chromosome"/>
</dbReference>
<reference evidence="2 4" key="1">
    <citation type="journal article" date="2011" name="Stand. Genomic Sci.">
        <title>Draft genome sequence of Caminibacter mediatlanticus strain TB-2, an epsilonproteobacterium isolated from a deep-sea hydrothermal vent.</title>
        <authorList>
            <person name="Giovannelli D."/>
            <person name="Ferriera S."/>
            <person name="Johnson J."/>
            <person name="Kravitz S."/>
            <person name="Perez-Rodriguez I."/>
            <person name="Ricci J."/>
            <person name="O'Brien C."/>
            <person name="Voordeckers J.W."/>
            <person name="Bini E."/>
            <person name="Vetriani C."/>
        </authorList>
    </citation>
    <scope>NUCLEOTIDE SEQUENCE [LARGE SCALE GENOMIC DNA]</scope>
    <source>
        <strain evidence="2 4">TB-2</strain>
    </source>
</reference>
<evidence type="ECO:0000256" key="1">
    <source>
        <dbReference type="SAM" id="Coils"/>
    </source>
</evidence>
<accession>A0AAI9F287</accession>
<evidence type="ECO:0000313" key="2">
    <source>
        <dbReference type="EMBL" id="EDM24497.1"/>
    </source>
</evidence>
<protein>
    <submittedName>
        <fullName evidence="2">Flagellar protein FliS</fullName>
    </submittedName>
</protein>
<feature type="coiled-coil region" evidence="1">
    <location>
        <begin position="42"/>
        <end position="69"/>
    </location>
</feature>
<proteinExistence type="predicted"/>
<dbReference type="RefSeq" id="WP_007473480.1">
    <property type="nucleotide sequence ID" value="NZ_ABCJ01000001.1"/>
</dbReference>
<sequence length="82" mass="9623">MSFLKELKIAVINNDLEKLEKLSNTSFEVSSIKEANEMLNYLVEAKKIIEKEKEELSSKMSEIKKLKNFYNTNSKNNLNFKF</sequence>
<keyword evidence="2" id="KW-0282">Flagellum</keyword>
<keyword evidence="1" id="KW-0175">Coiled coil</keyword>
<name>A0AAI9F287_9BACT</name>
<dbReference type="EMBL" id="CP040463">
    <property type="protein sequence ID" value="QCT95143.1"/>
    <property type="molecule type" value="Genomic_DNA"/>
</dbReference>
<reference evidence="3 5" key="2">
    <citation type="submission" date="2019-05" db="EMBL/GenBank/DDBJ databases">
        <title>A comparative analysis of the Nautiliaceae.</title>
        <authorList>
            <person name="Grosche A."/>
            <person name="Smedile F."/>
            <person name="Vetriani C."/>
        </authorList>
    </citation>
    <scope>NUCLEOTIDE SEQUENCE [LARGE SCALE GENOMIC DNA]</scope>
    <source>
        <strain evidence="3 5">TB-2</strain>
    </source>
</reference>
<gene>
    <name evidence="2" type="primary">fliS</name>
    <name evidence="2" type="ORF">CMTB2_03238</name>
    <name evidence="3" type="ORF">FE773_08050</name>
</gene>
<dbReference type="AlphaFoldDB" id="A0AAI9F287"/>
<keyword evidence="5" id="KW-1185">Reference proteome</keyword>
<dbReference type="EMBL" id="ABCJ01000001">
    <property type="protein sequence ID" value="EDM24497.1"/>
    <property type="molecule type" value="Genomic_DNA"/>
</dbReference>
<evidence type="ECO:0000313" key="3">
    <source>
        <dbReference type="EMBL" id="QCT95143.1"/>
    </source>
</evidence>
<organism evidence="2 4">
    <name type="scientific">Caminibacter mediatlanticus TB-2</name>
    <dbReference type="NCBI Taxonomy" id="391592"/>
    <lineage>
        <taxon>Bacteria</taxon>
        <taxon>Pseudomonadati</taxon>
        <taxon>Campylobacterota</taxon>
        <taxon>Epsilonproteobacteria</taxon>
        <taxon>Nautiliales</taxon>
        <taxon>Nautiliaceae</taxon>
        <taxon>Caminibacter</taxon>
    </lineage>
</organism>
<evidence type="ECO:0000313" key="4">
    <source>
        <dbReference type="Proteomes" id="UP000003288"/>
    </source>
</evidence>
<keyword evidence="2" id="KW-0966">Cell projection</keyword>